<evidence type="ECO:0000259" key="1">
    <source>
        <dbReference type="Pfam" id="PF02627"/>
    </source>
</evidence>
<accession>A0ABU5IRM8</accession>
<keyword evidence="3" id="KW-1185">Reference proteome</keyword>
<comment type="caution">
    <text evidence="2">The sequence shown here is derived from an EMBL/GenBank/DDBJ whole genome shotgun (WGS) entry which is preliminary data.</text>
</comment>
<protein>
    <submittedName>
        <fullName evidence="2">Carboxymuconolactone decarboxylase family protein</fullName>
    </submittedName>
</protein>
<dbReference type="EMBL" id="JAXOJX010000123">
    <property type="protein sequence ID" value="MDZ5461542.1"/>
    <property type="molecule type" value="Genomic_DNA"/>
</dbReference>
<dbReference type="Pfam" id="PF02627">
    <property type="entry name" value="CMD"/>
    <property type="match status" value="1"/>
</dbReference>
<gene>
    <name evidence="2" type="ORF">SM757_33700</name>
</gene>
<dbReference type="Proteomes" id="UP001293718">
    <property type="component" value="Unassembled WGS sequence"/>
</dbReference>
<dbReference type="Gene3D" id="1.20.1290.10">
    <property type="entry name" value="AhpD-like"/>
    <property type="match status" value="1"/>
</dbReference>
<reference evidence="2 3" key="1">
    <citation type="submission" date="2023-11" db="EMBL/GenBank/DDBJ databases">
        <title>Draft genome of Azohydromonas lata strain H1 (DSM1123), a polyhydroxyalkanoate producer.</title>
        <authorList>
            <person name="Traversa D."/>
            <person name="D'Addabbo P."/>
            <person name="Pazzani C."/>
            <person name="Manzari C."/>
            <person name="Chiara M."/>
            <person name="Scrascia M."/>
        </authorList>
    </citation>
    <scope>NUCLEOTIDE SEQUENCE [LARGE SCALE GENOMIC DNA]</scope>
    <source>
        <strain evidence="2 3">H1</strain>
    </source>
</reference>
<organism evidence="2 3">
    <name type="scientific">Azohydromonas lata</name>
    <dbReference type="NCBI Taxonomy" id="45677"/>
    <lineage>
        <taxon>Bacteria</taxon>
        <taxon>Pseudomonadati</taxon>
        <taxon>Pseudomonadota</taxon>
        <taxon>Betaproteobacteria</taxon>
        <taxon>Burkholderiales</taxon>
        <taxon>Sphaerotilaceae</taxon>
        <taxon>Azohydromonas</taxon>
    </lineage>
</organism>
<dbReference type="InterPro" id="IPR029032">
    <property type="entry name" value="AhpD-like"/>
</dbReference>
<sequence>MAAVSAATAASSLGAVLIELVQTRVSQINGCAFCLDMHVRTLREHGEGWQRINSLPTWRETGLYSERERAALQWAEAMTRLADGHAGQDAAFAALQPHFSEQEIVELCWAVAQINAWNRMAIGMRQPVEEKALA</sequence>
<dbReference type="NCBIfam" id="TIGR00778">
    <property type="entry name" value="ahpD_dom"/>
    <property type="match status" value="1"/>
</dbReference>
<dbReference type="PANTHER" id="PTHR34846">
    <property type="entry name" value="4-CARBOXYMUCONOLACTONE DECARBOXYLASE FAMILY PROTEIN (AFU_ORTHOLOGUE AFUA_6G11590)"/>
    <property type="match status" value="1"/>
</dbReference>
<dbReference type="InterPro" id="IPR004675">
    <property type="entry name" value="AhpD_core"/>
</dbReference>
<dbReference type="InterPro" id="IPR003779">
    <property type="entry name" value="CMD-like"/>
</dbReference>
<proteinExistence type="predicted"/>
<evidence type="ECO:0000313" key="3">
    <source>
        <dbReference type="Proteomes" id="UP001293718"/>
    </source>
</evidence>
<feature type="domain" description="Carboxymuconolactone decarboxylase-like" evidence="1">
    <location>
        <begin position="7"/>
        <end position="77"/>
    </location>
</feature>
<evidence type="ECO:0000313" key="2">
    <source>
        <dbReference type="EMBL" id="MDZ5461542.1"/>
    </source>
</evidence>
<name>A0ABU5IRM8_9BURK</name>
<dbReference type="PANTHER" id="PTHR34846:SF10">
    <property type="entry name" value="CYTOPLASMIC PROTEIN"/>
    <property type="match status" value="1"/>
</dbReference>
<dbReference type="SUPFAM" id="SSF69118">
    <property type="entry name" value="AhpD-like"/>
    <property type="match status" value="1"/>
</dbReference>